<evidence type="ECO:0000256" key="1">
    <source>
        <dbReference type="SAM" id="Phobius"/>
    </source>
</evidence>
<gene>
    <name evidence="2" type="ORF">TIFTF001_039673</name>
</gene>
<reference evidence="2" key="1">
    <citation type="submission" date="2023-07" db="EMBL/GenBank/DDBJ databases">
        <title>draft genome sequence of fig (Ficus carica).</title>
        <authorList>
            <person name="Takahashi T."/>
            <person name="Nishimura K."/>
        </authorList>
    </citation>
    <scope>NUCLEOTIDE SEQUENCE</scope>
</reference>
<accession>A0AA88E9Z2</accession>
<name>A0AA88E9Z2_FICCA</name>
<evidence type="ECO:0000313" key="2">
    <source>
        <dbReference type="EMBL" id="GMN70631.1"/>
    </source>
</evidence>
<keyword evidence="1" id="KW-0812">Transmembrane</keyword>
<dbReference type="EMBL" id="BTGU01001200">
    <property type="protein sequence ID" value="GMN70631.1"/>
    <property type="molecule type" value="Genomic_DNA"/>
</dbReference>
<sequence>MVALSVIRSVTQVMEVIIDRYKRLELRDFTLSDQLELRATSLHQSYGITSLTPLLFHSCRLLLRMLVFGILVLLQAPSMLAFKPAVLLQAISLAFGPPVLLQAILLTYNPCCTLNVIRLQLLLRLTLDLQMPNGN</sequence>
<dbReference type="Proteomes" id="UP001187192">
    <property type="component" value="Unassembled WGS sequence"/>
</dbReference>
<comment type="caution">
    <text evidence="2">The sequence shown here is derived from an EMBL/GenBank/DDBJ whole genome shotgun (WGS) entry which is preliminary data.</text>
</comment>
<dbReference type="AlphaFoldDB" id="A0AA88E9Z2"/>
<protein>
    <submittedName>
        <fullName evidence="2">Uncharacterized protein</fullName>
    </submittedName>
</protein>
<organism evidence="2 3">
    <name type="scientific">Ficus carica</name>
    <name type="common">Common fig</name>
    <dbReference type="NCBI Taxonomy" id="3494"/>
    <lineage>
        <taxon>Eukaryota</taxon>
        <taxon>Viridiplantae</taxon>
        <taxon>Streptophyta</taxon>
        <taxon>Embryophyta</taxon>
        <taxon>Tracheophyta</taxon>
        <taxon>Spermatophyta</taxon>
        <taxon>Magnoliopsida</taxon>
        <taxon>eudicotyledons</taxon>
        <taxon>Gunneridae</taxon>
        <taxon>Pentapetalae</taxon>
        <taxon>rosids</taxon>
        <taxon>fabids</taxon>
        <taxon>Rosales</taxon>
        <taxon>Moraceae</taxon>
        <taxon>Ficeae</taxon>
        <taxon>Ficus</taxon>
    </lineage>
</organism>
<evidence type="ECO:0000313" key="3">
    <source>
        <dbReference type="Proteomes" id="UP001187192"/>
    </source>
</evidence>
<feature type="transmembrane region" description="Helical" evidence="1">
    <location>
        <begin position="54"/>
        <end position="74"/>
    </location>
</feature>
<keyword evidence="1" id="KW-0472">Membrane</keyword>
<keyword evidence="1" id="KW-1133">Transmembrane helix</keyword>
<feature type="transmembrane region" description="Helical" evidence="1">
    <location>
        <begin position="86"/>
        <end position="108"/>
    </location>
</feature>
<proteinExistence type="predicted"/>
<keyword evidence="3" id="KW-1185">Reference proteome</keyword>